<keyword evidence="4" id="KW-0520">NAD</keyword>
<dbReference type="EMBL" id="JBJKBG010000003">
    <property type="protein sequence ID" value="KAL3746411.1"/>
    <property type="molecule type" value="Genomic_DNA"/>
</dbReference>
<dbReference type="Gene3D" id="1.10.8.430">
    <property type="entry name" value="Helical domain of apoptotic protease-activating factors"/>
    <property type="match status" value="2"/>
</dbReference>
<dbReference type="InterPro" id="IPR000157">
    <property type="entry name" value="TIR_dom"/>
</dbReference>
<accession>A0ABD3L8Z4</accession>
<dbReference type="PANTHER" id="PTHR11017:SF570">
    <property type="entry name" value="DISEASE RESISTANCE PROTEIN (TIR-NBS CLASS)-RELATED"/>
    <property type="match status" value="1"/>
</dbReference>
<dbReference type="InterPro" id="IPR032675">
    <property type="entry name" value="LRR_dom_sf"/>
</dbReference>
<evidence type="ECO:0000313" key="7">
    <source>
        <dbReference type="Proteomes" id="UP001634007"/>
    </source>
</evidence>
<dbReference type="Pfam" id="PF23598">
    <property type="entry name" value="LRR_14"/>
    <property type="match status" value="1"/>
</dbReference>
<dbReference type="Pfam" id="PF23282">
    <property type="entry name" value="WHD_ROQ1"/>
    <property type="match status" value="1"/>
</dbReference>
<dbReference type="PROSITE" id="PS50104">
    <property type="entry name" value="TIR"/>
    <property type="match status" value="1"/>
</dbReference>
<evidence type="ECO:0000259" key="5">
    <source>
        <dbReference type="PROSITE" id="PS50104"/>
    </source>
</evidence>
<evidence type="ECO:0000256" key="1">
    <source>
        <dbReference type="ARBA" id="ARBA00022614"/>
    </source>
</evidence>
<comment type="caution">
    <text evidence="6">The sequence shown here is derived from an EMBL/GenBank/DDBJ whole genome shotgun (WGS) entry which is preliminary data.</text>
</comment>
<dbReference type="GO" id="GO:0051707">
    <property type="term" value="P:response to other organism"/>
    <property type="evidence" value="ECO:0007669"/>
    <property type="project" value="UniProtKB-ARBA"/>
</dbReference>
<gene>
    <name evidence="6" type="ORF">ACJRO7_015379</name>
</gene>
<dbReference type="EMBL" id="JBJKBG010000003">
    <property type="protein sequence ID" value="KAL3746410.1"/>
    <property type="molecule type" value="Genomic_DNA"/>
</dbReference>
<dbReference type="Proteomes" id="UP001634007">
    <property type="component" value="Unassembled WGS sequence"/>
</dbReference>
<evidence type="ECO:0000256" key="3">
    <source>
        <dbReference type="ARBA" id="ARBA00022821"/>
    </source>
</evidence>
<dbReference type="InterPro" id="IPR044974">
    <property type="entry name" value="Disease_R_plants"/>
</dbReference>
<organism evidence="6 7">
    <name type="scientific">Eucalyptus globulus</name>
    <name type="common">Tasmanian blue gum</name>
    <dbReference type="NCBI Taxonomy" id="34317"/>
    <lineage>
        <taxon>Eukaryota</taxon>
        <taxon>Viridiplantae</taxon>
        <taxon>Streptophyta</taxon>
        <taxon>Embryophyta</taxon>
        <taxon>Tracheophyta</taxon>
        <taxon>Spermatophyta</taxon>
        <taxon>Magnoliopsida</taxon>
        <taxon>eudicotyledons</taxon>
        <taxon>Gunneridae</taxon>
        <taxon>Pentapetalae</taxon>
        <taxon>rosids</taxon>
        <taxon>malvids</taxon>
        <taxon>Myrtales</taxon>
        <taxon>Myrtaceae</taxon>
        <taxon>Myrtoideae</taxon>
        <taxon>Eucalypteae</taxon>
        <taxon>Eucalyptus</taxon>
    </lineage>
</organism>
<keyword evidence="7" id="KW-1185">Reference proteome</keyword>
<dbReference type="InterPro" id="IPR035897">
    <property type="entry name" value="Toll_tir_struct_dom_sf"/>
</dbReference>
<dbReference type="PANTHER" id="PTHR11017">
    <property type="entry name" value="LEUCINE-RICH REPEAT-CONTAINING PROTEIN"/>
    <property type="match status" value="1"/>
</dbReference>
<dbReference type="Gene3D" id="3.80.10.10">
    <property type="entry name" value="Ribonuclease Inhibitor"/>
    <property type="match status" value="1"/>
</dbReference>
<dbReference type="Pfam" id="PF00931">
    <property type="entry name" value="NB-ARC"/>
    <property type="match status" value="2"/>
</dbReference>
<dbReference type="Pfam" id="PF01582">
    <property type="entry name" value="TIR"/>
    <property type="match status" value="1"/>
</dbReference>
<dbReference type="InterPro" id="IPR027417">
    <property type="entry name" value="P-loop_NTPase"/>
</dbReference>
<dbReference type="SUPFAM" id="SSF52058">
    <property type="entry name" value="L domain-like"/>
    <property type="match status" value="1"/>
</dbReference>
<dbReference type="Gene3D" id="3.40.50.10140">
    <property type="entry name" value="Toll/interleukin-1 receptor homology (TIR) domain"/>
    <property type="match status" value="1"/>
</dbReference>
<evidence type="ECO:0000313" key="6">
    <source>
        <dbReference type="EMBL" id="KAL3746411.1"/>
    </source>
</evidence>
<proteinExistence type="predicted"/>
<dbReference type="InterPro" id="IPR042197">
    <property type="entry name" value="Apaf_helical"/>
</dbReference>
<dbReference type="InterPro" id="IPR055414">
    <property type="entry name" value="LRR_R13L4/SHOC2-like"/>
</dbReference>
<evidence type="ECO:0000256" key="2">
    <source>
        <dbReference type="ARBA" id="ARBA00022737"/>
    </source>
</evidence>
<dbReference type="InterPro" id="IPR002182">
    <property type="entry name" value="NB-ARC"/>
</dbReference>
<dbReference type="GO" id="GO:0006952">
    <property type="term" value="P:defense response"/>
    <property type="evidence" value="ECO:0007669"/>
    <property type="project" value="UniProtKB-KW"/>
</dbReference>
<dbReference type="SMART" id="SM00255">
    <property type="entry name" value="TIR"/>
    <property type="match status" value="1"/>
</dbReference>
<evidence type="ECO:0000256" key="4">
    <source>
        <dbReference type="ARBA" id="ARBA00023027"/>
    </source>
</evidence>
<keyword evidence="1" id="KW-0433">Leucine-rich repeat</keyword>
<dbReference type="Gene3D" id="3.40.50.300">
    <property type="entry name" value="P-loop containing nucleotide triphosphate hydrolases"/>
    <property type="match status" value="2"/>
</dbReference>
<reference evidence="6 7" key="1">
    <citation type="submission" date="2024-11" db="EMBL/GenBank/DDBJ databases">
        <title>Chromosome-level genome assembly of Eucalyptus globulus Labill. provides insights into its genome evolution.</title>
        <authorList>
            <person name="Li X."/>
        </authorList>
    </citation>
    <scope>NUCLEOTIDE SEQUENCE [LARGE SCALE GENOMIC DNA]</scope>
    <source>
        <strain evidence="6">CL2024</strain>
        <tissue evidence="6">Fresh tender leaves</tissue>
    </source>
</reference>
<keyword evidence="2" id="KW-0677">Repeat</keyword>
<feature type="domain" description="TIR" evidence="5">
    <location>
        <begin position="21"/>
        <end position="185"/>
    </location>
</feature>
<protein>
    <recommendedName>
        <fullName evidence="5">TIR domain-containing protein</fullName>
    </recommendedName>
</protein>
<dbReference type="InterPro" id="IPR003593">
    <property type="entry name" value="AAA+_ATPase"/>
</dbReference>
<dbReference type="SMART" id="SM00382">
    <property type="entry name" value="AAA"/>
    <property type="match status" value="2"/>
</dbReference>
<dbReference type="FunFam" id="3.40.50.10140:FF:000007">
    <property type="entry name" value="Disease resistance protein (TIR-NBS-LRR class)"/>
    <property type="match status" value="1"/>
</dbReference>
<keyword evidence="3" id="KW-0611">Plant defense</keyword>
<dbReference type="SUPFAM" id="SSF52540">
    <property type="entry name" value="P-loop containing nucleoside triphosphate hydrolases"/>
    <property type="match status" value="2"/>
</dbReference>
<dbReference type="SUPFAM" id="SSF52200">
    <property type="entry name" value="Toll/Interleukin receptor TIR domain"/>
    <property type="match status" value="1"/>
</dbReference>
<sequence>MKRRRSSSPKTGSTSHGSSGTEYDVFMSFRGPDTHANFTNSLCHTLMDKCINVFIDKQGINVGEEIGPEIFQAIDNSKICIPIFSRDYASSSWCLRELEHVMQRWKTNELEVMPIFYDVEPSDMKLETRVYADALTLHKEKHGAEIVQRWAEALREVTGIKGWDTKNRDHEELARMIAQKVLVKLKVSCVDISDHLVGMDGSVNEVVNLLNVEYEDVRLIGLWGMAGIGKTTLAKVVYNKLSSNFDGCSFISDIREASRGSGMLDLQRRLISDVTGDTKVRLSSIDHGKNMIKRQFCGKRFLIFLDDVDDVSQLRALVEKKECFGLGSRIVVTTRDRSVFAEFQDQFDCCLVYEVNELDTHVALQLFSKHAFRRNSPPNEFLSLSKEVIAYTGGLPLAIEAIGLFLRGKKELVWQVTLKKMKYCQQRDVHEKLMSSYEALDHPQQQIFLDIACFLSGEKESYATYMWDDCGFFPDEGIEILHLMSLVKIRGENRLWMHDQLKALGRSIVHQENCKDPIKGSRVWYGQGGPDIVQQKKGTGTVAAYYNQSEVPLQDSVLTSKDFIEVPNIRFLKLSYQTLSGDFGDLFSELRWLTWCGCPKEMQATNFCPKNLVILDLGWSSSIDEHWGGWTQLKVATRLKVLDLSYNKMLKETPELSAFLSLERLILKGCKMLMKLSDSIGMLKYLVLLDVSYTNIVELPNSIANLKRLKVLNISGSCMRKLPDAIGMMEKLEEIYGANCQQLEVIPSDIVGLPSLQILKLTGTRVENVPVLLQSLRMKKMKDEARQLAADRETSDTICTTAAVQNVFGIGDRVKQITDFLEAEVNDESKVKMEEEARQRAADLETSDRNYAIAAVQNVVGIDDRVKQITDLLEMEVNDEVRIIGIYGTHGIGKTTLAKAVYNRISSCFNSCSFLAEVEQTTQNPRGIQFLQTKLIRDILQRDREDPSFDERIESFLDIFREMKVLIVVDDVERQSHLQAIVGDQPHWFGLGSRIIVTSNNSEILKEYDLGKTRSYMVHQLDNGQAFELFCKHAFGRQSSIHAYDGLPNCIVNATVKLPLAVEVIGSFLRGKSVEEWKKMEELMKQLMTSSQRTTVGCKEILDICYKALDPKQKHVFLDIACFISGMDARIASYMWSNPHLPSSDCILMPLAKTGENNELQIHRLLRCLGKRILDQEESEDPIPRKFHIHVTVPEAISNDKGMENIEALCFDLDDHDSCVFTARHFESMPGIRFLQLDNARVSGDFACAFPSLRWLCWQRCPLDFGAMNFVLRELVIFDLSWSKVVEDWGGWSEIKVV</sequence>
<dbReference type="InterPro" id="IPR058192">
    <property type="entry name" value="WHD_ROQ1-like"/>
</dbReference>
<dbReference type="PRINTS" id="PR00364">
    <property type="entry name" value="DISEASERSIST"/>
</dbReference>
<name>A0ABD3L8Z4_EUCGL</name>